<dbReference type="GO" id="GO:0008360">
    <property type="term" value="P:regulation of cell shape"/>
    <property type="evidence" value="ECO:0007669"/>
    <property type="project" value="UniProtKB-UniRule"/>
</dbReference>
<comment type="similarity">
    <text evidence="5 6">Belongs to the FtsA/MreB family.</text>
</comment>
<dbReference type="AlphaFoldDB" id="H0UL71"/>
<evidence type="ECO:0000256" key="1">
    <source>
        <dbReference type="ARBA" id="ARBA00022490"/>
    </source>
</evidence>
<dbReference type="OrthoDB" id="9768127at2"/>
<organism evidence="7 8">
    <name type="scientific">Jonquetella anthropi DSM 22815</name>
    <dbReference type="NCBI Taxonomy" id="885272"/>
    <lineage>
        <taxon>Bacteria</taxon>
        <taxon>Thermotogati</taxon>
        <taxon>Synergistota</taxon>
        <taxon>Synergistia</taxon>
        <taxon>Synergistales</taxon>
        <taxon>Dethiosulfovibrionaceae</taxon>
        <taxon>Jonquetella</taxon>
    </lineage>
</organism>
<dbReference type="Proteomes" id="UP000003806">
    <property type="component" value="Chromosome"/>
</dbReference>
<evidence type="ECO:0000313" key="8">
    <source>
        <dbReference type="Proteomes" id="UP000003806"/>
    </source>
</evidence>
<gene>
    <name evidence="6" type="primary">mreB</name>
    <name evidence="7" type="ORF">JonanDRAFT_1062</name>
</gene>
<dbReference type="HOGENOM" id="CLU_052037_0_0_0"/>
<dbReference type="Pfam" id="PF06723">
    <property type="entry name" value="MreB_Mbl"/>
    <property type="match status" value="1"/>
</dbReference>
<accession>H0UL71</accession>
<sequence length="348" mass="37466">MFSFGNDIGIDLGTATVLIYVKGKGIVLREPSGVAIDQETGRILAVGYEAKNMVGRTPGNVVSVRPLRDGVIADYTMTEAMLRYFMSKVNTGFRRYFRNRVMICVPSGATDVERRAVLEAAIEVGAREAYFIEEPMAAAIGAGLDVDEARGKMIVDVGGGTTDIAVISLGGIVISKSLRVGGDKLDECIMRYLRKQYNLAIGEQMAENLKILIGSCLPDQEDESEMTLKGRDLVQGLPRQIEISSRSVCSAIIERVQSIVDGVRSVLETTPPELSADIIDQGIVLTGGGALLRGLPELISRNTGIRCIVADKPTECVALGTGMALANLNRIANCGYSGISAARRRRRH</sequence>
<dbReference type="eggNOG" id="COG1077">
    <property type="taxonomic scope" value="Bacteria"/>
</dbReference>
<comment type="subunit">
    <text evidence="6">Forms polymers.</text>
</comment>
<dbReference type="CDD" id="cd10225">
    <property type="entry name" value="ASKHA_NBD_MreB-like"/>
    <property type="match status" value="1"/>
</dbReference>
<dbReference type="EMBL" id="CM001376">
    <property type="protein sequence ID" value="EHM13430.1"/>
    <property type="molecule type" value="Genomic_DNA"/>
</dbReference>
<dbReference type="NCBIfam" id="NF010539">
    <property type="entry name" value="PRK13927.1"/>
    <property type="match status" value="1"/>
</dbReference>
<evidence type="ECO:0000256" key="3">
    <source>
        <dbReference type="ARBA" id="ARBA00022840"/>
    </source>
</evidence>
<keyword evidence="3 6" id="KW-0067">ATP-binding</keyword>
<comment type="subcellular location">
    <subcellularLocation>
        <location evidence="6">Cytoplasm</location>
    </subcellularLocation>
    <text evidence="6">Membrane-associated.</text>
</comment>
<keyword evidence="4 6" id="KW-0133">Cell shape</keyword>
<dbReference type="GO" id="GO:0005524">
    <property type="term" value="F:ATP binding"/>
    <property type="evidence" value="ECO:0007669"/>
    <property type="project" value="UniProtKB-KW"/>
</dbReference>
<dbReference type="STRING" id="885272.JonanDRAFT_1062"/>
<feature type="binding site" evidence="6">
    <location>
        <begin position="159"/>
        <end position="161"/>
    </location>
    <ligand>
        <name>ATP</name>
        <dbReference type="ChEBI" id="CHEBI:30616"/>
    </ligand>
</feature>
<keyword evidence="2 6" id="KW-0547">Nucleotide-binding</keyword>
<keyword evidence="8" id="KW-1185">Reference proteome</keyword>
<comment type="caution">
    <text evidence="6">Lacks conserved residue(s) required for the propagation of feature annotation.</text>
</comment>
<keyword evidence="1 6" id="KW-0963">Cytoplasm</keyword>
<evidence type="ECO:0000313" key="7">
    <source>
        <dbReference type="EMBL" id="EHM13430.1"/>
    </source>
</evidence>
<reference evidence="7 8" key="1">
    <citation type="submission" date="2011-11" db="EMBL/GenBank/DDBJ databases">
        <title>The Noncontiguous Finished genome of Jonquetella anthropi DSM 22815.</title>
        <authorList>
            <consortium name="US DOE Joint Genome Institute (JGI-PGF)"/>
            <person name="Lucas S."/>
            <person name="Copeland A."/>
            <person name="Lapidus A."/>
            <person name="Glavina del Rio T."/>
            <person name="Dalin E."/>
            <person name="Tice H."/>
            <person name="Bruce D."/>
            <person name="Goodwin L."/>
            <person name="Pitluck S."/>
            <person name="Peters L."/>
            <person name="Mikhailova N."/>
            <person name="Held B."/>
            <person name="Kyrpides N."/>
            <person name="Mavromatis K."/>
            <person name="Ivanova N."/>
            <person name="Markowitz V."/>
            <person name="Cheng J.-F."/>
            <person name="Hugenholtz P."/>
            <person name="Woyke T."/>
            <person name="Wu D."/>
            <person name="Gronow S."/>
            <person name="Wellnitz S."/>
            <person name="Brambilla E."/>
            <person name="Klenk H.-P."/>
            <person name="Eisen J.A."/>
        </authorList>
    </citation>
    <scope>NUCLEOTIDE SEQUENCE [LARGE SCALE GENOMIC DNA]</scope>
    <source>
        <strain evidence="7 8">DSM 22815</strain>
    </source>
</reference>
<dbReference type="InterPro" id="IPR043129">
    <property type="entry name" value="ATPase_NBD"/>
</dbReference>
<feature type="binding site" evidence="6">
    <location>
        <begin position="207"/>
        <end position="210"/>
    </location>
    <ligand>
        <name>ATP</name>
        <dbReference type="ChEBI" id="CHEBI:30616"/>
    </ligand>
</feature>
<dbReference type="InterPro" id="IPR004753">
    <property type="entry name" value="MreB"/>
</dbReference>
<dbReference type="InterPro" id="IPR056546">
    <property type="entry name" value="MreB_MamK-like"/>
</dbReference>
<dbReference type="HAMAP" id="MF_02207">
    <property type="entry name" value="MreB"/>
    <property type="match status" value="1"/>
</dbReference>
<evidence type="ECO:0000256" key="2">
    <source>
        <dbReference type="ARBA" id="ARBA00022741"/>
    </source>
</evidence>
<dbReference type="PANTHER" id="PTHR42749:SF1">
    <property type="entry name" value="CELL SHAPE-DETERMINING PROTEIN MREB"/>
    <property type="match status" value="1"/>
</dbReference>
<dbReference type="Gene3D" id="3.30.420.40">
    <property type="match status" value="3"/>
</dbReference>
<dbReference type="SUPFAM" id="SSF53067">
    <property type="entry name" value="Actin-like ATPase domain"/>
    <property type="match status" value="2"/>
</dbReference>
<protein>
    <recommendedName>
        <fullName evidence="6">Cell shape-determining protein MreB</fullName>
    </recommendedName>
</protein>
<feature type="binding site" evidence="6">
    <location>
        <begin position="288"/>
        <end position="291"/>
    </location>
    <ligand>
        <name>ATP</name>
        <dbReference type="ChEBI" id="CHEBI:30616"/>
    </ligand>
</feature>
<comment type="function">
    <text evidence="6">Forms membrane-associated dynamic filaments that are essential for cell shape determination. Acts by regulating cell wall synthesis and cell elongation, and thus cell shape. A feedback loop between cell geometry and MreB localization may maintain elongated cell shape by targeting cell wall growth to regions of negative cell wall curvature.</text>
</comment>
<name>H0UL71_9BACT</name>
<evidence type="ECO:0000256" key="6">
    <source>
        <dbReference type="HAMAP-Rule" id="MF_02207"/>
    </source>
</evidence>
<proteinExistence type="inferred from homology"/>
<evidence type="ECO:0000256" key="5">
    <source>
        <dbReference type="ARBA" id="ARBA00023458"/>
    </source>
</evidence>
<dbReference type="PRINTS" id="PR01652">
    <property type="entry name" value="SHAPEPROTEIN"/>
</dbReference>
<dbReference type="GO" id="GO:0000902">
    <property type="term" value="P:cell morphogenesis"/>
    <property type="evidence" value="ECO:0007669"/>
    <property type="project" value="InterPro"/>
</dbReference>
<dbReference type="GO" id="GO:0005737">
    <property type="term" value="C:cytoplasm"/>
    <property type="evidence" value="ECO:0007669"/>
    <property type="project" value="UniProtKB-SubCell"/>
</dbReference>
<dbReference type="RefSeq" id="WP_008521504.1">
    <property type="nucleotide sequence ID" value="NZ_CM001376.1"/>
</dbReference>
<evidence type="ECO:0000256" key="4">
    <source>
        <dbReference type="ARBA" id="ARBA00022960"/>
    </source>
</evidence>
<dbReference type="PANTHER" id="PTHR42749">
    <property type="entry name" value="CELL SHAPE-DETERMINING PROTEIN MREB"/>
    <property type="match status" value="1"/>
</dbReference>
<dbReference type="NCBIfam" id="TIGR00904">
    <property type="entry name" value="mreB"/>
    <property type="match status" value="1"/>
</dbReference>